<proteinExistence type="predicted"/>
<dbReference type="Proteomes" id="UP001221898">
    <property type="component" value="Unassembled WGS sequence"/>
</dbReference>
<accession>A0AAD7WYM1</accession>
<dbReference type="EMBL" id="JAINUG010000014">
    <property type="protein sequence ID" value="KAJ8413790.1"/>
    <property type="molecule type" value="Genomic_DNA"/>
</dbReference>
<name>A0AAD7WYM1_9TELE</name>
<comment type="caution">
    <text evidence="1">The sequence shown here is derived from an EMBL/GenBank/DDBJ whole genome shotgun (WGS) entry which is preliminary data.</text>
</comment>
<keyword evidence="2" id="KW-1185">Reference proteome</keyword>
<gene>
    <name evidence="1" type="ORF">AAFF_G00063880</name>
</gene>
<protein>
    <submittedName>
        <fullName evidence="1">Uncharacterized protein</fullName>
    </submittedName>
</protein>
<reference evidence="1" key="1">
    <citation type="journal article" date="2023" name="Science">
        <title>Genome structures resolve the early diversification of teleost fishes.</title>
        <authorList>
            <person name="Parey E."/>
            <person name="Louis A."/>
            <person name="Montfort J."/>
            <person name="Bouchez O."/>
            <person name="Roques C."/>
            <person name="Iampietro C."/>
            <person name="Lluch J."/>
            <person name="Castinel A."/>
            <person name="Donnadieu C."/>
            <person name="Desvignes T."/>
            <person name="Floi Bucao C."/>
            <person name="Jouanno E."/>
            <person name="Wen M."/>
            <person name="Mejri S."/>
            <person name="Dirks R."/>
            <person name="Jansen H."/>
            <person name="Henkel C."/>
            <person name="Chen W.J."/>
            <person name="Zahm M."/>
            <person name="Cabau C."/>
            <person name="Klopp C."/>
            <person name="Thompson A.W."/>
            <person name="Robinson-Rechavi M."/>
            <person name="Braasch I."/>
            <person name="Lecointre G."/>
            <person name="Bobe J."/>
            <person name="Postlethwait J.H."/>
            <person name="Berthelot C."/>
            <person name="Roest Crollius H."/>
            <person name="Guiguen Y."/>
        </authorList>
    </citation>
    <scope>NUCLEOTIDE SEQUENCE</scope>
    <source>
        <strain evidence="1">NC1722</strain>
    </source>
</reference>
<sequence length="144" mass="15088">MSGAPGSRLQPALSDWLPLGFSAKPHPTGLPGENGYLGHAIVKGKRSVIVSLRQRAHSHVNMRAVIPPPEGYSGGSCICSREGTRLRLDVYLRLSFPRSALTQIAGAAQERAEHMISHAGTGRLQDGCVAAVMMGSGCGASESV</sequence>
<dbReference type="AlphaFoldDB" id="A0AAD7WYM1"/>
<evidence type="ECO:0000313" key="1">
    <source>
        <dbReference type="EMBL" id="KAJ8413790.1"/>
    </source>
</evidence>
<organism evidence="1 2">
    <name type="scientific">Aldrovandia affinis</name>
    <dbReference type="NCBI Taxonomy" id="143900"/>
    <lineage>
        <taxon>Eukaryota</taxon>
        <taxon>Metazoa</taxon>
        <taxon>Chordata</taxon>
        <taxon>Craniata</taxon>
        <taxon>Vertebrata</taxon>
        <taxon>Euteleostomi</taxon>
        <taxon>Actinopterygii</taxon>
        <taxon>Neopterygii</taxon>
        <taxon>Teleostei</taxon>
        <taxon>Notacanthiformes</taxon>
        <taxon>Halosauridae</taxon>
        <taxon>Aldrovandia</taxon>
    </lineage>
</organism>
<evidence type="ECO:0000313" key="2">
    <source>
        <dbReference type="Proteomes" id="UP001221898"/>
    </source>
</evidence>